<sequence>MEIHTLGHQECEKLRTKRLLERQLKAMLPITSRRSTEWREPPLRFICQGYNTRFNHLVVEVITFSCPLTNTSKHGVATVSLGHIVDKFHYKHSLAHTSTTKQT</sequence>
<evidence type="ECO:0000313" key="1">
    <source>
        <dbReference type="EMBL" id="KAG7161382.1"/>
    </source>
</evidence>
<keyword evidence="2" id="KW-1185">Reference proteome</keyword>
<dbReference type="EMBL" id="JAHLQT010029499">
    <property type="protein sequence ID" value="KAG7161382.1"/>
    <property type="molecule type" value="Genomic_DNA"/>
</dbReference>
<gene>
    <name evidence="1" type="ORF">Hamer_G014019</name>
</gene>
<comment type="caution">
    <text evidence="1">The sequence shown here is derived from an EMBL/GenBank/DDBJ whole genome shotgun (WGS) entry which is preliminary data.</text>
</comment>
<organism evidence="1 2">
    <name type="scientific">Homarus americanus</name>
    <name type="common">American lobster</name>
    <dbReference type="NCBI Taxonomy" id="6706"/>
    <lineage>
        <taxon>Eukaryota</taxon>
        <taxon>Metazoa</taxon>
        <taxon>Ecdysozoa</taxon>
        <taxon>Arthropoda</taxon>
        <taxon>Crustacea</taxon>
        <taxon>Multicrustacea</taxon>
        <taxon>Malacostraca</taxon>
        <taxon>Eumalacostraca</taxon>
        <taxon>Eucarida</taxon>
        <taxon>Decapoda</taxon>
        <taxon>Pleocyemata</taxon>
        <taxon>Astacidea</taxon>
        <taxon>Nephropoidea</taxon>
        <taxon>Nephropidae</taxon>
        <taxon>Homarus</taxon>
    </lineage>
</organism>
<dbReference type="Proteomes" id="UP000747542">
    <property type="component" value="Unassembled WGS sequence"/>
</dbReference>
<name>A0A8J5JN76_HOMAM</name>
<protein>
    <submittedName>
        <fullName evidence="1">Uncharacterized protein</fullName>
    </submittedName>
</protein>
<evidence type="ECO:0000313" key="2">
    <source>
        <dbReference type="Proteomes" id="UP000747542"/>
    </source>
</evidence>
<accession>A0A8J5JN76</accession>
<proteinExistence type="predicted"/>
<reference evidence="1" key="1">
    <citation type="journal article" date="2021" name="Sci. Adv.">
        <title>The American lobster genome reveals insights on longevity, neural, and immune adaptations.</title>
        <authorList>
            <person name="Polinski J.M."/>
            <person name="Zimin A.V."/>
            <person name="Clark K.F."/>
            <person name="Kohn A.B."/>
            <person name="Sadowski N."/>
            <person name="Timp W."/>
            <person name="Ptitsyn A."/>
            <person name="Khanna P."/>
            <person name="Romanova D.Y."/>
            <person name="Williams P."/>
            <person name="Greenwood S.J."/>
            <person name="Moroz L.L."/>
            <person name="Walt D.R."/>
            <person name="Bodnar A.G."/>
        </authorList>
    </citation>
    <scope>NUCLEOTIDE SEQUENCE</scope>
    <source>
        <strain evidence="1">GMGI-L3</strain>
    </source>
</reference>
<dbReference type="AlphaFoldDB" id="A0A8J5JN76"/>